<dbReference type="PANTHER" id="PTHR43591">
    <property type="entry name" value="METHYLTRANSFERASE"/>
    <property type="match status" value="1"/>
</dbReference>
<accession>A0A4Q4TLP2</accession>
<dbReference type="EMBL" id="QJNU01000108">
    <property type="protein sequence ID" value="RYP07054.1"/>
    <property type="molecule type" value="Genomic_DNA"/>
</dbReference>
<comment type="caution">
    <text evidence="4">The sequence shown here is derived from an EMBL/GenBank/DDBJ whole genome shotgun (WGS) entry which is preliminary data.</text>
</comment>
<evidence type="ECO:0000256" key="2">
    <source>
        <dbReference type="SAM" id="MobiDB-lite"/>
    </source>
</evidence>
<feature type="compositionally biased region" description="Polar residues" evidence="2">
    <location>
        <begin position="51"/>
        <end position="67"/>
    </location>
</feature>
<name>A0A4Q4TLP2_9PEZI</name>
<feature type="compositionally biased region" description="Low complexity" evidence="2">
    <location>
        <begin position="860"/>
        <end position="881"/>
    </location>
</feature>
<feature type="compositionally biased region" description="Acidic residues" evidence="2">
    <location>
        <begin position="68"/>
        <end position="80"/>
    </location>
</feature>
<dbReference type="Proteomes" id="UP000293360">
    <property type="component" value="Unassembled WGS sequence"/>
</dbReference>
<dbReference type="SUPFAM" id="SSF53335">
    <property type="entry name" value="S-adenosyl-L-methionine-dependent methyltransferases"/>
    <property type="match status" value="1"/>
</dbReference>
<sequence length="972" mass="105622">MQAPSSNDKIVQWLSPRSDHFPTPRGFHFLSAPILPESPSAASADEGYSPSIISSNAWNRQSVSTDVTEFDDIYDVSDDEASYRRHSRTPSMKRTNSSRSGAPKKADAQSLAPQRALPPLQIPAQPEQNVNGRSGRPDLKKIRSPVLPTPPAKVEISPAVMSFMQAQQTKDVPTISAPPSLDGSLSSEQMANMSAPPTPVMGADEDESSSDWAGVQLQPAALATLQALSRGGDENEQGFHSEQVIEVPEERVPEMSQQTPRALTSMRPELRLSTEQQQSLNGLTRLSIPSPGGFFSGLSPRARHTWHLPSMTPDDVAPPTSTTAEQFYRCPWNQPAPPVPVLPSIPLPPSRPRDFGGFVLPPPPPRPAEQIVEVRGTMSDGMPTARPVTLEQIVEARDVVSEGPPTARRIESTNPSTFSPVPAEPVSPKEGEAATEIVTVYDPEYAKKLQNEALSNLDRTELWLMAQKAYLSGVLPEEDAEPESGPTPKTSEVEAKDEPNVAEAVTRSDASPAQKKKTVRFSEIIVKSNVPCSLPSKLLRQESAYYRAFQDYVIQSRGQDAFVHRLPRFEALQAQRVSLREAHRNQLLGKYQLSVVPQSAKKRMSANVARGDHVLSEDDPDKIRLEREAEARRQMAAAAWHVGALKALNNGRLFSAPVEKRLRRLSMRPACSGSGGGDRARILDLGGQATCDWAWHCAIAYPGAKVYTATTKAIRQLSNSNIRGPPNHRQVAVERLTRLPFPDAHFDLVSARELHSILKFVGENGTDEWEGALAECLRVLKPGGYFDFSVQDSDLMNAGPLGLAKSVEFGFALKTLGYDPQPTRLFLSRLGRAGFEGVRRAWTCLPVGARPAPGTKTGINTNTNTNDAKGQTQTRTAPAPAAGGRTVELDALVTGSTDAAAGVAGLAGGWAWERWLLRCEMEKVASEGRLVGTQEMREAGKCLENVQAVIEEGRGCGAGWRVLTGFAMKPKA</sequence>
<dbReference type="InterPro" id="IPR013216">
    <property type="entry name" value="Methyltransf_11"/>
</dbReference>
<dbReference type="Pfam" id="PF08241">
    <property type="entry name" value="Methyltransf_11"/>
    <property type="match status" value="1"/>
</dbReference>
<evidence type="ECO:0000259" key="3">
    <source>
        <dbReference type="Pfam" id="PF08241"/>
    </source>
</evidence>
<comment type="similarity">
    <text evidence="1">Belongs to the methyltransferase superfamily. LaeA methyltransferase family.</text>
</comment>
<dbReference type="GO" id="GO:0008757">
    <property type="term" value="F:S-adenosylmethionine-dependent methyltransferase activity"/>
    <property type="evidence" value="ECO:0007669"/>
    <property type="project" value="InterPro"/>
</dbReference>
<feature type="domain" description="Methyltransferase type 11" evidence="3">
    <location>
        <begin position="717"/>
        <end position="786"/>
    </location>
</feature>
<evidence type="ECO:0000256" key="1">
    <source>
        <dbReference type="ARBA" id="ARBA00038158"/>
    </source>
</evidence>
<feature type="region of interest" description="Disordered" evidence="2">
    <location>
        <begin position="853"/>
        <end position="881"/>
    </location>
</feature>
<feature type="region of interest" description="Disordered" evidence="2">
    <location>
        <begin position="401"/>
        <end position="430"/>
    </location>
</feature>
<reference evidence="4 5" key="1">
    <citation type="submission" date="2018-06" db="EMBL/GenBank/DDBJ databases">
        <title>Complete Genomes of Monosporascus.</title>
        <authorList>
            <person name="Robinson A.J."/>
            <person name="Natvig D.O."/>
        </authorList>
    </citation>
    <scope>NUCLEOTIDE SEQUENCE [LARGE SCALE GENOMIC DNA]</scope>
    <source>
        <strain evidence="4 5">CBS 110550</strain>
    </source>
</reference>
<protein>
    <recommendedName>
        <fullName evidence="3">Methyltransferase type 11 domain-containing protein</fullName>
    </recommendedName>
</protein>
<proteinExistence type="inferred from homology"/>
<dbReference type="STRING" id="155417.A0A4Q4TLP2"/>
<dbReference type="AlphaFoldDB" id="A0A4Q4TLP2"/>
<organism evidence="4 5">
    <name type="scientific">Monosporascus ibericus</name>
    <dbReference type="NCBI Taxonomy" id="155417"/>
    <lineage>
        <taxon>Eukaryota</taxon>
        <taxon>Fungi</taxon>
        <taxon>Dikarya</taxon>
        <taxon>Ascomycota</taxon>
        <taxon>Pezizomycotina</taxon>
        <taxon>Sordariomycetes</taxon>
        <taxon>Xylariomycetidae</taxon>
        <taxon>Xylariales</taxon>
        <taxon>Xylariales incertae sedis</taxon>
        <taxon>Monosporascus</taxon>
    </lineage>
</organism>
<dbReference type="Gene3D" id="3.40.50.150">
    <property type="entry name" value="Vaccinia Virus protein VP39"/>
    <property type="match status" value="1"/>
</dbReference>
<keyword evidence="5" id="KW-1185">Reference proteome</keyword>
<dbReference type="PANTHER" id="PTHR43591:SF92">
    <property type="entry name" value="METHYLTRANSFERASE TYPE 11 DOMAIN-CONTAINING PROTEIN"/>
    <property type="match status" value="1"/>
</dbReference>
<gene>
    <name evidence="4" type="ORF">DL764_002777</name>
</gene>
<feature type="region of interest" description="Disordered" evidence="2">
    <location>
        <begin position="35"/>
        <end position="151"/>
    </location>
</feature>
<evidence type="ECO:0000313" key="5">
    <source>
        <dbReference type="Proteomes" id="UP000293360"/>
    </source>
</evidence>
<dbReference type="CDD" id="cd02440">
    <property type="entry name" value="AdoMet_MTases"/>
    <property type="match status" value="1"/>
</dbReference>
<feature type="compositionally biased region" description="Polar residues" evidence="2">
    <location>
        <begin position="89"/>
        <end position="100"/>
    </location>
</feature>
<evidence type="ECO:0000313" key="4">
    <source>
        <dbReference type="EMBL" id="RYP07054.1"/>
    </source>
</evidence>
<dbReference type="InterPro" id="IPR029063">
    <property type="entry name" value="SAM-dependent_MTases_sf"/>
</dbReference>
<dbReference type="OrthoDB" id="10256176at2759"/>
<feature type="region of interest" description="Disordered" evidence="2">
    <location>
        <begin position="476"/>
        <end position="513"/>
    </location>
</feature>